<feature type="region of interest" description="Disordered" evidence="8">
    <location>
        <begin position="334"/>
        <end position="385"/>
    </location>
</feature>
<sequence length="385" mass="42556">MFANTNALGIKLAIIVYKDDLTRITPMLSALNNIITAVNAAPATPSIKADVLSWAFLQEQSMQFLHVVVQTLPTLFLGFIIVVISYMLARPLSRLLIKPIEYLTDSALIHLVIRRSISILILLLGIYLFLRLAGLTQFAVAIMSGTGLIGLILGFAFRDIAENFIASLLLSIQRPFKIDDVIEVEGRLGIVKKVTARATTLVDYDGNHIQIPNATVYKNIIKNLTANPKMRGKVEIGIGYDNDIRSAQTLALTIANQQNAVLTDPPAQVLIKNLGSSTINFTLFFWVNSEQFSTAKVASQLMRELVNEFTSHNISMPDDARERIILSDPNLEAVNPEKSEPIAPTKKVSETQTQTKNLDDVSSDTDEIREQADQSRDPEQGKNII</sequence>
<evidence type="ECO:0000256" key="8">
    <source>
        <dbReference type="SAM" id="MobiDB-lite"/>
    </source>
</evidence>
<evidence type="ECO:0000313" key="12">
    <source>
        <dbReference type="Proteomes" id="UP000065261"/>
    </source>
</evidence>
<dbReference type="PANTHER" id="PTHR30221">
    <property type="entry name" value="SMALL-CONDUCTANCE MECHANOSENSITIVE CHANNEL"/>
    <property type="match status" value="1"/>
</dbReference>
<protein>
    <recommendedName>
        <fullName evidence="7">Small-conductance mechanosensitive channel</fullName>
    </recommendedName>
</protein>
<comment type="caution">
    <text evidence="7">Lacks conserved residue(s) required for the propagation of feature annotation.</text>
</comment>
<dbReference type="EMBL" id="CP011034">
    <property type="protein sequence ID" value="ALS34061.1"/>
    <property type="molecule type" value="Genomic_DNA"/>
</dbReference>
<keyword evidence="7" id="KW-0997">Cell inner membrane</keyword>
<dbReference type="Pfam" id="PF21082">
    <property type="entry name" value="MS_channel_3rd"/>
    <property type="match status" value="1"/>
</dbReference>
<dbReference type="InterPro" id="IPR011066">
    <property type="entry name" value="MscS_channel_C_sf"/>
</dbReference>
<keyword evidence="4 7" id="KW-0812">Transmembrane</keyword>
<evidence type="ECO:0000256" key="2">
    <source>
        <dbReference type="ARBA" id="ARBA00008017"/>
    </source>
</evidence>
<evidence type="ECO:0000256" key="7">
    <source>
        <dbReference type="RuleBase" id="RU369025"/>
    </source>
</evidence>
<name>A0A0U2V8H4_9GAMM</name>
<dbReference type="GO" id="GO:0005886">
    <property type="term" value="C:plasma membrane"/>
    <property type="evidence" value="ECO:0007669"/>
    <property type="project" value="UniProtKB-SubCell"/>
</dbReference>
<proteinExistence type="inferred from homology"/>
<keyword evidence="7" id="KW-0813">Transport</keyword>
<accession>A0A0U2V8H4</accession>
<dbReference type="Proteomes" id="UP000065261">
    <property type="component" value="Chromosome I"/>
</dbReference>
<dbReference type="PANTHER" id="PTHR30221:SF1">
    <property type="entry name" value="SMALL-CONDUCTANCE MECHANOSENSITIVE CHANNEL"/>
    <property type="match status" value="1"/>
</dbReference>
<keyword evidence="6 7" id="KW-0472">Membrane</keyword>
<keyword evidence="7" id="KW-0407">Ion channel</keyword>
<organism evidence="11">
    <name type="scientific">Pseudoalteromonas translucida KMM 520</name>
    <dbReference type="NCBI Taxonomy" id="1315283"/>
    <lineage>
        <taxon>Bacteria</taxon>
        <taxon>Pseudomonadati</taxon>
        <taxon>Pseudomonadota</taxon>
        <taxon>Gammaproteobacteria</taxon>
        <taxon>Alteromonadales</taxon>
        <taxon>Pseudoalteromonadaceae</taxon>
        <taxon>Pseudoalteromonas</taxon>
    </lineage>
</organism>
<dbReference type="InterPro" id="IPR045275">
    <property type="entry name" value="MscS_archaea/bacteria_type"/>
</dbReference>
<keyword evidence="5 7" id="KW-1133">Transmembrane helix</keyword>
<evidence type="ECO:0000256" key="3">
    <source>
        <dbReference type="ARBA" id="ARBA00022475"/>
    </source>
</evidence>
<dbReference type="AlphaFoldDB" id="A0A0U2V8H4"/>
<evidence type="ECO:0000256" key="6">
    <source>
        <dbReference type="ARBA" id="ARBA00023136"/>
    </source>
</evidence>
<feature type="transmembrane region" description="Helical" evidence="7">
    <location>
        <begin position="64"/>
        <end position="88"/>
    </location>
</feature>
<feature type="compositionally biased region" description="Basic and acidic residues" evidence="8">
    <location>
        <begin position="366"/>
        <end position="385"/>
    </location>
</feature>
<reference evidence="11 12" key="1">
    <citation type="submission" date="2015-03" db="EMBL/GenBank/DDBJ databases">
        <authorList>
            <person name="Murphy D."/>
        </authorList>
    </citation>
    <scope>NUCLEOTIDE SEQUENCE [LARGE SCALE GENOMIC DNA]</scope>
    <source>
        <strain evidence="11 12">KMM 520</strain>
    </source>
</reference>
<feature type="transmembrane region" description="Helical" evidence="7">
    <location>
        <begin position="108"/>
        <end position="130"/>
    </location>
</feature>
<evidence type="ECO:0000256" key="1">
    <source>
        <dbReference type="ARBA" id="ARBA00004651"/>
    </source>
</evidence>
<evidence type="ECO:0000259" key="9">
    <source>
        <dbReference type="Pfam" id="PF00924"/>
    </source>
</evidence>
<dbReference type="InterPro" id="IPR006685">
    <property type="entry name" value="MscS_channel_2nd"/>
</dbReference>
<evidence type="ECO:0000256" key="4">
    <source>
        <dbReference type="ARBA" id="ARBA00022692"/>
    </source>
</evidence>
<dbReference type="Gene3D" id="1.10.287.1260">
    <property type="match status" value="1"/>
</dbReference>
<comment type="function">
    <text evidence="7">Mechanosensitive channel that participates in the regulation of osmotic pressure changes within the cell, opening in response to stretch forces in the membrane lipid bilayer, without the need for other proteins. Contributes to normal resistance to hypoosmotic shock. Forms an ion channel of 1.0 nanosiemens conductance with a slight preference for anions.</text>
</comment>
<dbReference type="KEGG" id="ptn:PTRA_a3037"/>
<comment type="similarity">
    <text evidence="2 7">Belongs to the MscS (TC 1.A.23) family.</text>
</comment>
<evidence type="ECO:0000313" key="11">
    <source>
        <dbReference type="EMBL" id="ALS34061.1"/>
    </source>
</evidence>
<keyword evidence="3" id="KW-1003">Cell membrane</keyword>
<dbReference type="Gene3D" id="3.30.70.100">
    <property type="match status" value="1"/>
</dbReference>
<dbReference type="InterPro" id="IPR023408">
    <property type="entry name" value="MscS_beta-dom_sf"/>
</dbReference>
<evidence type="ECO:0000256" key="5">
    <source>
        <dbReference type="ARBA" id="ARBA00022989"/>
    </source>
</evidence>
<dbReference type="SUPFAM" id="SSF50182">
    <property type="entry name" value="Sm-like ribonucleoproteins"/>
    <property type="match status" value="1"/>
</dbReference>
<dbReference type="InterPro" id="IPR049278">
    <property type="entry name" value="MS_channel_C"/>
</dbReference>
<feature type="transmembrane region" description="Helical" evidence="7">
    <location>
        <begin position="136"/>
        <end position="157"/>
    </location>
</feature>
<dbReference type="Pfam" id="PF00924">
    <property type="entry name" value="MS_channel_2nd"/>
    <property type="match status" value="1"/>
</dbReference>
<evidence type="ECO:0000259" key="10">
    <source>
        <dbReference type="Pfam" id="PF21082"/>
    </source>
</evidence>
<dbReference type="GO" id="GO:0008381">
    <property type="term" value="F:mechanosensitive monoatomic ion channel activity"/>
    <property type="evidence" value="ECO:0007669"/>
    <property type="project" value="InterPro"/>
</dbReference>
<gene>
    <name evidence="11" type="ORF">PTRA_a3037</name>
</gene>
<dbReference type="Gene3D" id="2.30.30.60">
    <property type="match status" value="1"/>
</dbReference>
<feature type="domain" description="Mechanosensitive ion channel MscS" evidence="9">
    <location>
        <begin position="159"/>
        <end position="225"/>
    </location>
</feature>
<feature type="domain" description="Mechanosensitive ion channel MscS C-terminal" evidence="10">
    <location>
        <begin position="233"/>
        <end position="316"/>
    </location>
</feature>
<comment type="subunit">
    <text evidence="7">Homoheptamer.</text>
</comment>
<dbReference type="InterPro" id="IPR010920">
    <property type="entry name" value="LSM_dom_sf"/>
</dbReference>
<comment type="subcellular location">
    <subcellularLocation>
        <location evidence="7">Cell inner membrane</location>
        <topology evidence="7">Multi-pass membrane protein</topology>
    </subcellularLocation>
    <subcellularLocation>
        <location evidence="1">Cell membrane</location>
        <topology evidence="1">Multi-pass membrane protein</topology>
    </subcellularLocation>
</comment>
<dbReference type="SUPFAM" id="SSF82689">
    <property type="entry name" value="Mechanosensitive channel protein MscS (YggB), C-terminal domain"/>
    <property type="match status" value="1"/>
</dbReference>
<dbReference type="PATRIC" id="fig|1315283.4.peg.2648"/>
<keyword evidence="7" id="KW-0406">Ion transport</keyword>